<organism evidence="1 2">
    <name type="scientific">candidate division MSBL1 archaeon SCGC-AAA382A20</name>
    <dbReference type="NCBI Taxonomy" id="1698280"/>
    <lineage>
        <taxon>Archaea</taxon>
        <taxon>Methanobacteriati</taxon>
        <taxon>Methanobacteriota</taxon>
        <taxon>candidate division MSBL1</taxon>
    </lineage>
</organism>
<protein>
    <submittedName>
        <fullName evidence="1">Uncharacterized protein</fullName>
    </submittedName>
</protein>
<evidence type="ECO:0000313" key="1">
    <source>
        <dbReference type="EMBL" id="KXB07331.1"/>
    </source>
</evidence>
<evidence type="ECO:0000313" key="2">
    <source>
        <dbReference type="Proteomes" id="UP000070263"/>
    </source>
</evidence>
<dbReference type="EMBL" id="LHYE01000010">
    <property type="protein sequence ID" value="KXB07331.1"/>
    <property type="molecule type" value="Genomic_DNA"/>
</dbReference>
<sequence>MFSIVEQLMVNCEDKERLLEQLTVDILNDDEIPNIIKVSSLKELYSMYHEHLVKERICKDRPYICLTPSGMYYGGFIDIEADRRFLVPMDLKSITILGSDEK</sequence>
<dbReference type="Proteomes" id="UP000070263">
    <property type="component" value="Unassembled WGS sequence"/>
</dbReference>
<accession>A0A133VLP0</accession>
<comment type="caution">
    <text evidence="1">The sequence shown here is derived from an EMBL/GenBank/DDBJ whole genome shotgun (WGS) entry which is preliminary data.</text>
</comment>
<dbReference type="AlphaFoldDB" id="A0A133VLP0"/>
<reference evidence="1 2" key="1">
    <citation type="journal article" date="2016" name="Sci. Rep.">
        <title>Metabolic traits of an uncultured archaeal lineage -MSBL1- from brine pools of the Red Sea.</title>
        <authorList>
            <person name="Mwirichia R."/>
            <person name="Alam I."/>
            <person name="Rashid M."/>
            <person name="Vinu M."/>
            <person name="Ba-Alawi W."/>
            <person name="Anthony Kamau A."/>
            <person name="Kamanda Ngugi D."/>
            <person name="Goker M."/>
            <person name="Klenk H.P."/>
            <person name="Bajic V."/>
            <person name="Stingl U."/>
        </authorList>
    </citation>
    <scope>NUCLEOTIDE SEQUENCE [LARGE SCALE GENOMIC DNA]</scope>
    <source>
        <strain evidence="1">SCGC-AAA382A20</strain>
    </source>
</reference>
<gene>
    <name evidence="1" type="ORF">AKJ51_01525</name>
</gene>
<name>A0A133VLP0_9EURY</name>
<proteinExistence type="predicted"/>
<keyword evidence="2" id="KW-1185">Reference proteome</keyword>